<dbReference type="GO" id="GO:0003676">
    <property type="term" value="F:nucleic acid binding"/>
    <property type="evidence" value="ECO:0007669"/>
    <property type="project" value="InterPro"/>
</dbReference>
<dbReference type="EMBL" id="BOPF01000013">
    <property type="protein sequence ID" value="GIJ47029.1"/>
    <property type="molecule type" value="Genomic_DNA"/>
</dbReference>
<name>A0A8J3YKH6_9ACTN</name>
<keyword evidence="4" id="KW-0378">Hydrolase</keyword>
<comment type="similarity">
    <text evidence="1">Belongs to the Rv1128c/1148c/1588c/1702c/1945/3466 family.</text>
</comment>
<dbReference type="SMART" id="SM00507">
    <property type="entry name" value="HNHc"/>
    <property type="match status" value="1"/>
</dbReference>
<evidence type="ECO:0000256" key="1">
    <source>
        <dbReference type="ARBA" id="ARBA00023450"/>
    </source>
</evidence>
<feature type="region of interest" description="Disordered" evidence="2">
    <location>
        <begin position="258"/>
        <end position="300"/>
    </location>
</feature>
<dbReference type="GO" id="GO:0004519">
    <property type="term" value="F:endonuclease activity"/>
    <property type="evidence" value="ECO:0007669"/>
    <property type="project" value="UniProtKB-KW"/>
</dbReference>
<feature type="domain" description="HNH nuclease" evidence="3">
    <location>
        <begin position="355"/>
        <end position="407"/>
    </location>
</feature>
<dbReference type="InterPro" id="IPR002711">
    <property type="entry name" value="HNH"/>
</dbReference>
<sequence length="439" mass="45876">MRTNGLAEAVADLDAEDLAGCGDRELGEDIRRLWALACRVQAQLARRVAEFDERAAAGRDGARSTRDWLRHRLRLDGTDAGRLAAVAGALREHPAAAEAFGRGEISAEHVAAIDDATWLLGGGPTARAAAGALLDRARREPPGRVRRSARRLRAGASPVSSLVALRRSREDRWLDAARTVEGAVTLRGQLDAGDGELLLTALSAHRPEAGSERSAAQRRADALAAVCRTALRAEIHAGPERARVVVTVPLAVLSGSALSDETAGRPAGRPRSRGGGTREGVVADGAGAGPGIGSAAWDPGPAGPDHGCAELGSGEPVPAETARRLACDAMVVPAVLGAAGEVLDVGAETGTVPQGVRRALELRDRGCVFPGCDRRPAECLVHHTRHWATGGTSTVDNLVLLCPYHHGLVHEAGWRVDRDPRTGAVSALRPDGIRVEPSD</sequence>
<reference evidence="4" key="1">
    <citation type="submission" date="2021-01" db="EMBL/GenBank/DDBJ databases">
        <title>Whole genome shotgun sequence of Virgisporangium aliadipatigenens NBRC 105644.</title>
        <authorList>
            <person name="Komaki H."/>
            <person name="Tamura T."/>
        </authorList>
    </citation>
    <scope>NUCLEOTIDE SEQUENCE</scope>
    <source>
        <strain evidence="4">NBRC 105644</strain>
    </source>
</reference>
<dbReference type="Proteomes" id="UP000619260">
    <property type="component" value="Unassembled WGS sequence"/>
</dbReference>
<organism evidence="4 5">
    <name type="scientific">Virgisporangium aliadipatigenens</name>
    <dbReference type="NCBI Taxonomy" id="741659"/>
    <lineage>
        <taxon>Bacteria</taxon>
        <taxon>Bacillati</taxon>
        <taxon>Actinomycetota</taxon>
        <taxon>Actinomycetes</taxon>
        <taxon>Micromonosporales</taxon>
        <taxon>Micromonosporaceae</taxon>
        <taxon>Virgisporangium</taxon>
    </lineage>
</organism>
<dbReference type="AlphaFoldDB" id="A0A8J3YKH6"/>
<proteinExistence type="inferred from homology"/>
<accession>A0A8J3YKH6</accession>
<gene>
    <name evidence="4" type="ORF">Val02_39150</name>
</gene>
<dbReference type="Pfam" id="PF01844">
    <property type="entry name" value="HNH"/>
    <property type="match status" value="1"/>
</dbReference>
<dbReference type="CDD" id="cd00085">
    <property type="entry name" value="HNHc"/>
    <property type="match status" value="1"/>
</dbReference>
<keyword evidence="5" id="KW-1185">Reference proteome</keyword>
<protein>
    <submittedName>
        <fullName evidence="4">HNH endonuclease</fullName>
    </submittedName>
</protein>
<comment type="caution">
    <text evidence="4">The sequence shown here is derived from an EMBL/GenBank/DDBJ whole genome shotgun (WGS) entry which is preliminary data.</text>
</comment>
<evidence type="ECO:0000259" key="3">
    <source>
        <dbReference type="SMART" id="SM00507"/>
    </source>
</evidence>
<evidence type="ECO:0000256" key="2">
    <source>
        <dbReference type="SAM" id="MobiDB-lite"/>
    </source>
</evidence>
<dbReference type="InterPro" id="IPR003870">
    <property type="entry name" value="DUF222"/>
</dbReference>
<evidence type="ECO:0000313" key="5">
    <source>
        <dbReference type="Proteomes" id="UP000619260"/>
    </source>
</evidence>
<evidence type="ECO:0000313" key="4">
    <source>
        <dbReference type="EMBL" id="GIJ47029.1"/>
    </source>
</evidence>
<dbReference type="Pfam" id="PF02720">
    <property type="entry name" value="DUF222"/>
    <property type="match status" value="1"/>
</dbReference>
<dbReference type="RefSeq" id="WP_203900548.1">
    <property type="nucleotide sequence ID" value="NZ_BOPF01000013.1"/>
</dbReference>
<keyword evidence="4" id="KW-0540">Nuclease</keyword>
<keyword evidence="4" id="KW-0255">Endonuclease</keyword>
<dbReference type="GO" id="GO:0008270">
    <property type="term" value="F:zinc ion binding"/>
    <property type="evidence" value="ECO:0007669"/>
    <property type="project" value="InterPro"/>
</dbReference>
<dbReference type="InterPro" id="IPR003615">
    <property type="entry name" value="HNH_nuc"/>
</dbReference>